<dbReference type="EMBL" id="JBHLTS010000078">
    <property type="protein sequence ID" value="MFC0518177.1"/>
    <property type="molecule type" value="Genomic_DNA"/>
</dbReference>
<proteinExistence type="predicted"/>
<feature type="signal peptide" evidence="1">
    <location>
        <begin position="1"/>
        <end position="20"/>
    </location>
</feature>
<reference evidence="2 3" key="1">
    <citation type="submission" date="2024-09" db="EMBL/GenBank/DDBJ databases">
        <authorList>
            <person name="Sun Q."/>
            <person name="Mori K."/>
        </authorList>
    </citation>
    <scope>NUCLEOTIDE SEQUENCE [LARGE SCALE GENOMIC DNA]</scope>
    <source>
        <strain evidence="2 3">NCAIM B.02415</strain>
    </source>
</reference>
<dbReference type="Proteomes" id="UP001589828">
    <property type="component" value="Unassembled WGS sequence"/>
</dbReference>
<accession>A0ABV6LFB4</accession>
<evidence type="ECO:0000313" key="3">
    <source>
        <dbReference type="Proteomes" id="UP001589828"/>
    </source>
</evidence>
<organism evidence="2 3">
    <name type="scientific">Mucilaginibacter angelicae</name>
    <dbReference type="NCBI Taxonomy" id="869718"/>
    <lineage>
        <taxon>Bacteria</taxon>
        <taxon>Pseudomonadati</taxon>
        <taxon>Bacteroidota</taxon>
        <taxon>Sphingobacteriia</taxon>
        <taxon>Sphingobacteriales</taxon>
        <taxon>Sphingobacteriaceae</taxon>
        <taxon>Mucilaginibacter</taxon>
    </lineage>
</organism>
<evidence type="ECO:0000313" key="2">
    <source>
        <dbReference type="EMBL" id="MFC0518177.1"/>
    </source>
</evidence>
<sequence>MKFSLLLCVAFILCICKVSGQQFNKSINKDSLFKTILKDIPEEKKKELLNAYNSGSEGTKEFLLVMYSLPKSSKKELIENIKANYDKITLLKTAYAKLVPPNYTVSIEFNPENIITSTKESIDLKITLLKGTEAIVNQEWNLDFNSDKLKEMLASIGWNKETVKNIKKLLAEAHCISIENGKVATIGFARSGLGKYSYLLFNSSLTADKAKQYNDGCSYIFYGKNIVLEYAGGAFGPQCFPD</sequence>
<name>A0ABV6LFB4_9SPHI</name>
<gene>
    <name evidence="2" type="ORF">ACFFGT_28440</name>
</gene>
<protein>
    <submittedName>
        <fullName evidence="2">Uncharacterized protein</fullName>
    </submittedName>
</protein>
<keyword evidence="1" id="KW-0732">Signal</keyword>
<comment type="caution">
    <text evidence="2">The sequence shown here is derived from an EMBL/GenBank/DDBJ whole genome shotgun (WGS) entry which is preliminary data.</text>
</comment>
<evidence type="ECO:0000256" key="1">
    <source>
        <dbReference type="SAM" id="SignalP"/>
    </source>
</evidence>
<dbReference type="RefSeq" id="WP_377025904.1">
    <property type="nucleotide sequence ID" value="NZ_JBHLTS010000078.1"/>
</dbReference>
<feature type="chain" id="PRO_5047341552" evidence="1">
    <location>
        <begin position="21"/>
        <end position="242"/>
    </location>
</feature>
<keyword evidence="3" id="KW-1185">Reference proteome</keyword>